<organism evidence="1 2">
    <name type="scientific">Streptomyces tricolor</name>
    <dbReference type="NCBI Taxonomy" id="68277"/>
    <lineage>
        <taxon>Bacteria</taxon>
        <taxon>Bacillati</taxon>
        <taxon>Actinomycetota</taxon>
        <taxon>Actinomycetes</taxon>
        <taxon>Kitasatosporales</taxon>
        <taxon>Streptomycetaceae</taxon>
        <taxon>Streptomyces</taxon>
        <taxon>Streptomyces violaceoruber group</taxon>
    </lineage>
</organism>
<comment type="caution">
    <text evidence="1">The sequence shown here is derived from an EMBL/GenBank/DDBJ whole genome shotgun (WGS) entry which is preliminary data.</text>
</comment>
<dbReference type="EMBL" id="JAKKZF010000001">
    <property type="protein sequence ID" value="MCG0061686.1"/>
    <property type="molecule type" value="Genomic_DNA"/>
</dbReference>
<dbReference type="Proteomes" id="UP001299012">
    <property type="component" value="Unassembled WGS sequence"/>
</dbReference>
<protein>
    <recommendedName>
        <fullName evidence="3">DUF222 domain-containing protein</fullName>
    </recommendedName>
</protein>
<gene>
    <name evidence="1" type="ORF">L0F81_00030</name>
</gene>
<evidence type="ECO:0000313" key="2">
    <source>
        <dbReference type="Proteomes" id="UP001299012"/>
    </source>
</evidence>
<sequence>MTQPTPKAADLRVAEARRAVHESLVLLPAGEADRVRALIADLETAVEGRAAMRAAASAVVSPPPSRAAVPADWIDGHPQLEAIAAAVWEHCRTEGTSIVADDPRNIAVAALAAAFPAPTGQAAGLLWAADQIDAETRQAKADGVLEPDKFRPCRDASAQLRRLAGEQPEPPATGSSLTPADWAQAVAAARLLGGHPADPGVCEVEARRILAAGQQAAGDEAVGRG</sequence>
<reference evidence="1 2" key="1">
    <citation type="submission" date="2022-01" db="EMBL/GenBank/DDBJ databases">
        <title>Draft Genome Sequences of Seven Type Strains of the Genus Streptomyces.</title>
        <authorList>
            <person name="Aziz S."/>
            <person name="Coretto E."/>
            <person name="Chronakova A."/>
            <person name="Sproer C."/>
            <person name="Huber K."/>
            <person name="Nouioui I."/>
            <person name="Gross H."/>
        </authorList>
    </citation>
    <scope>NUCLEOTIDE SEQUENCE [LARGE SCALE GENOMIC DNA]</scope>
    <source>
        <strain evidence="1 2">DSM 41685</strain>
    </source>
</reference>
<proteinExistence type="predicted"/>
<name>A0ABS9J7Z0_9ACTN</name>
<dbReference type="RefSeq" id="WP_086698599.1">
    <property type="nucleotide sequence ID" value="NZ_JAKKZF010000001.1"/>
</dbReference>
<keyword evidence="2" id="KW-1185">Reference proteome</keyword>
<evidence type="ECO:0000313" key="1">
    <source>
        <dbReference type="EMBL" id="MCG0061686.1"/>
    </source>
</evidence>
<evidence type="ECO:0008006" key="3">
    <source>
        <dbReference type="Google" id="ProtNLM"/>
    </source>
</evidence>
<accession>A0ABS9J7Z0</accession>